<dbReference type="OrthoDB" id="1691238at2"/>
<comment type="caution">
    <text evidence="5">The sequence shown here is derived from an EMBL/GenBank/DDBJ whole genome shotgun (WGS) entry which is preliminary data.</text>
</comment>
<sequence>MVEDTCLRRCRMKNKENWKVFRIDSIFDMFTGASISQDKFNVGSIPRITATDTNNGIGLFTERLEDRNYRSFQNFISISFLGSVFYHNYEASLDMKIHGLKIKNRELNSNLAQFIIVCLKNSLPKVSYGNQLSSKDLLTKSILLPVDKNGTPDWTFMEEYVQVKSNQINNTYQLPRQHEITDFRNLDEVEWDEYFIDEIIDVKSGVRLTKDEQEKGRIPFIGSSDNHNGVTEFISNTNSSTSSNILGVNYNGSVGYAFYHPYKATFSDDVKRLSFKNGKNNQYTLLFLKHIIERQAKKYAYGYKFNGQRMKRQIVKLPSKSDSGQPDFEFMEQYMKRMENQAIQKVGMN</sequence>
<evidence type="ECO:0000256" key="2">
    <source>
        <dbReference type="ARBA" id="ARBA00022747"/>
    </source>
</evidence>
<accession>A0A6N7WNZ1</accession>
<evidence type="ECO:0000313" key="6">
    <source>
        <dbReference type="Proteomes" id="UP000471052"/>
    </source>
</evidence>
<feature type="domain" description="Type I restriction modification DNA specificity" evidence="4">
    <location>
        <begin position="16"/>
        <end position="162"/>
    </location>
</feature>
<comment type="similarity">
    <text evidence="1">Belongs to the type-I restriction system S methylase family.</text>
</comment>
<evidence type="ECO:0000256" key="1">
    <source>
        <dbReference type="ARBA" id="ARBA00010923"/>
    </source>
</evidence>
<dbReference type="InterPro" id="IPR044946">
    <property type="entry name" value="Restrct_endonuc_typeI_TRD_sf"/>
</dbReference>
<feature type="domain" description="Type I restriction modification DNA specificity" evidence="4">
    <location>
        <begin position="189"/>
        <end position="346"/>
    </location>
</feature>
<gene>
    <name evidence="5" type="ORF">FYJ82_00510</name>
</gene>
<dbReference type="SUPFAM" id="SSF116734">
    <property type="entry name" value="DNA methylase specificity domain"/>
    <property type="match status" value="2"/>
</dbReference>
<keyword evidence="3" id="KW-0238">DNA-binding</keyword>
<dbReference type="EMBL" id="VUNP01000002">
    <property type="protein sequence ID" value="MST52946.1"/>
    <property type="molecule type" value="Genomic_DNA"/>
</dbReference>
<organism evidence="5 6">
    <name type="scientific">Streptococcus alactolyticus</name>
    <dbReference type="NCBI Taxonomy" id="29389"/>
    <lineage>
        <taxon>Bacteria</taxon>
        <taxon>Bacillati</taxon>
        <taxon>Bacillota</taxon>
        <taxon>Bacilli</taxon>
        <taxon>Lactobacillales</taxon>
        <taxon>Streptococcaceae</taxon>
        <taxon>Streptococcus</taxon>
    </lineage>
</organism>
<proteinExistence type="inferred from homology"/>
<dbReference type="GO" id="GO:0003677">
    <property type="term" value="F:DNA binding"/>
    <property type="evidence" value="ECO:0007669"/>
    <property type="project" value="UniProtKB-KW"/>
</dbReference>
<dbReference type="GO" id="GO:0009307">
    <property type="term" value="P:DNA restriction-modification system"/>
    <property type="evidence" value="ECO:0007669"/>
    <property type="project" value="UniProtKB-KW"/>
</dbReference>
<evidence type="ECO:0000313" key="5">
    <source>
        <dbReference type="EMBL" id="MST52946.1"/>
    </source>
</evidence>
<keyword evidence="2" id="KW-0680">Restriction system</keyword>
<evidence type="ECO:0000256" key="3">
    <source>
        <dbReference type="ARBA" id="ARBA00023125"/>
    </source>
</evidence>
<dbReference type="Gene3D" id="3.90.220.20">
    <property type="entry name" value="DNA methylase specificity domains"/>
    <property type="match status" value="2"/>
</dbReference>
<name>A0A6N7WNZ1_STRAY</name>
<dbReference type="AlphaFoldDB" id="A0A6N7WNZ1"/>
<evidence type="ECO:0000259" key="4">
    <source>
        <dbReference type="Pfam" id="PF01420"/>
    </source>
</evidence>
<reference evidence="5 6" key="1">
    <citation type="submission" date="2019-08" db="EMBL/GenBank/DDBJ databases">
        <title>In-depth cultivation of the pig gut microbiome towards novel bacterial diversity and tailored functional studies.</title>
        <authorList>
            <person name="Wylensek D."/>
            <person name="Hitch T.C.A."/>
            <person name="Clavel T."/>
        </authorList>
    </citation>
    <scope>NUCLEOTIDE SEQUENCE [LARGE SCALE GENOMIC DNA]</scope>
    <source>
        <strain evidence="5 6">BL-178-WT-3A</strain>
    </source>
</reference>
<dbReference type="Proteomes" id="UP000471052">
    <property type="component" value="Unassembled WGS sequence"/>
</dbReference>
<dbReference type="InterPro" id="IPR000055">
    <property type="entry name" value="Restrct_endonuc_typeI_TRD"/>
</dbReference>
<protein>
    <recommendedName>
        <fullName evidence="4">Type I restriction modification DNA specificity domain-containing protein</fullName>
    </recommendedName>
</protein>
<dbReference type="Pfam" id="PF01420">
    <property type="entry name" value="Methylase_S"/>
    <property type="match status" value="2"/>
</dbReference>